<gene>
    <name evidence="3" type="primary">Hypp5408</name>
    <name evidence="3" type="ORF">BLAG_LOCUS25673</name>
</gene>
<accession>A0A8K0F428</accession>
<dbReference type="InterPro" id="IPR039353">
    <property type="entry name" value="TF_Adf1"/>
</dbReference>
<evidence type="ECO:0000313" key="4">
    <source>
        <dbReference type="Proteomes" id="UP000838412"/>
    </source>
</evidence>
<evidence type="ECO:0000256" key="1">
    <source>
        <dbReference type="SAM" id="MobiDB-lite"/>
    </source>
</evidence>
<dbReference type="GO" id="GO:0006357">
    <property type="term" value="P:regulation of transcription by RNA polymerase II"/>
    <property type="evidence" value="ECO:0007669"/>
    <property type="project" value="TreeGrafter"/>
</dbReference>
<reference evidence="3" key="1">
    <citation type="submission" date="2022-01" db="EMBL/GenBank/DDBJ databases">
        <authorList>
            <person name="Braso-Vives M."/>
        </authorList>
    </citation>
    <scope>NUCLEOTIDE SEQUENCE</scope>
</reference>
<evidence type="ECO:0000313" key="3">
    <source>
        <dbReference type="EMBL" id="CAH1274740.1"/>
    </source>
</evidence>
<evidence type="ECO:0000259" key="2">
    <source>
        <dbReference type="Pfam" id="PF10545"/>
    </source>
</evidence>
<keyword evidence="4" id="KW-1185">Reference proteome</keyword>
<dbReference type="EMBL" id="OV696694">
    <property type="protein sequence ID" value="CAH1274740.1"/>
    <property type="molecule type" value="Genomic_DNA"/>
</dbReference>
<feature type="domain" description="MADF" evidence="2">
    <location>
        <begin position="36"/>
        <end position="111"/>
    </location>
</feature>
<feature type="region of interest" description="Disordered" evidence="1">
    <location>
        <begin position="1"/>
        <end position="29"/>
    </location>
</feature>
<dbReference type="PANTHER" id="PTHR12243:SF60">
    <property type="entry name" value="SI:CH211-15D5.12-RELATED"/>
    <property type="match status" value="1"/>
</dbReference>
<dbReference type="InterPro" id="IPR006578">
    <property type="entry name" value="MADF-dom"/>
</dbReference>
<dbReference type="Proteomes" id="UP000838412">
    <property type="component" value="Chromosome 9"/>
</dbReference>
<organism evidence="3 4">
    <name type="scientific">Branchiostoma lanceolatum</name>
    <name type="common">Common lancelet</name>
    <name type="synonym">Amphioxus lanceolatum</name>
    <dbReference type="NCBI Taxonomy" id="7740"/>
    <lineage>
        <taxon>Eukaryota</taxon>
        <taxon>Metazoa</taxon>
        <taxon>Chordata</taxon>
        <taxon>Cephalochordata</taxon>
        <taxon>Leptocardii</taxon>
        <taxon>Amphioxiformes</taxon>
        <taxon>Branchiostomatidae</taxon>
        <taxon>Branchiostoma</taxon>
    </lineage>
</organism>
<dbReference type="GO" id="GO:0005667">
    <property type="term" value="C:transcription regulator complex"/>
    <property type="evidence" value="ECO:0007669"/>
    <property type="project" value="TreeGrafter"/>
</dbReference>
<dbReference type="Pfam" id="PF10545">
    <property type="entry name" value="MADF_DNA_bdg"/>
    <property type="match status" value="1"/>
</dbReference>
<sequence length="163" mass="18816">MEFVESGASDESNQVQKKRRKDKTTVSLTEEEEQDLIEWVRDHPKLYKKRLKGYKNVQREEATWQEKASEIGKTSEHLKTWYRSMRTRMSEQGNEELTARDAWVKTNMSFLQIHIAAVQKRPLQTIVPTSTLATYDIAIADDVIITTKTPNTETSPSLSQAVE</sequence>
<dbReference type="PANTHER" id="PTHR12243">
    <property type="entry name" value="MADF DOMAIN TRANSCRIPTION FACTOR"/>
    <property type="match status" value="1"/>
</dbReference>
<dbReference type="AlphaFoldDB" id="A0A8K0F428"/>
<name>A0A8K0F428_BRALA</name>
<dbReference type="OrthoDB" id="10003966at2759"/>
<proteinExistence type="predicted"/>
<dbReference type="GO" id="GO:0005634">
    <property type="term" value="C:nucleus"/>
    <property type="evidence" value="ECO:0007669"/>
    <property type="project" value="TreeGrafter"/>
</dbReference>
<protein>
    <submittedName>
        <fullName evidence="3">Hypp5408 protein</fullName>
    </submittedName>
</protein>